<name>A0AAN9NTN1_PHACN</name>
<evidence type="ECO:0000313" key="3">
    <source>
        <dbReference type="Proteomes" id="UP001374584"/>
    </source>
</evidence>
<sequence>MIDQLMKNVKSYGASRLCISQATIYHPPMFLRFPVKYVHLLKKCVSLDVLKSSLSRVLVDYYPLAGRLRRSSICEDDHKLEVDCNGEGAVFAEAFMDATAEQLLEPCKLPNNSLFESVATS</sequence>
<keyword evidence="3" id="KW-1185">Reference proteome</keyword>
<dbReference type="InterPro" id="IPR023213">
    <property type="entry name" value="CAT-like_dom_sf"/>
</dbReference>
<dbReference type="Pfam" id="PF02458">
    <property type="entry name" value="Transferase"/>
    <property type="match status" value="1"/>
</dbReference>
<evidence type="ECO:0000256" key="1">
    <source>
        <dbReference type="ARBA" id="ARBA00009861"/>
    </source>
</evidence>
<protein>
    <submittedName>
        <fullName evidence="2">Uncharacterized protein</fullName>
    </submittedName>
</protein>
<dbReference type="GO" id="GO:0016747">
    <property type="term" value="F:acyltransferase activity, transferring groups other than amino-acyl groups"/>
    <property type="evidence" value="ECO:0007669"/>
    <property type="project" value="TreeGrafter"/>
</dbReference>
<evidence type="ECO:0000313" key="2">
    <source>
        <dbReference type="EMBL" id="KAK7376777.1"/>
    </source>
</evidence>
<dbReference type="AlphaFoldDB" id="A0AAN9NTN1"/>
<reference evidence="2 3" key="1">
    <citation type="submission" date="2024-01" db="EMBL/GenBank/DDBJ databases">
        <title>The genomes of 5 underutilized Papilionoideae crops provide insights into root nodulation and disease resistanc.</title>
        <authorList>
            <person name="Jiang F."/>
        </authorList>
    </citation>
    <scope>NUCLEOTIDE SEQUENCE [LARGE SCALE GENOMIC DNA]</scope>
    <source>
        <strain evidence="2">JINMINGXINNONG_FW02</strain>
        <tissue evidence="2">Leaves</tissue>
    </source>
</reference>
<proteinExistence type="inferred from homology"/>
<dbReference type="Gene3D" id="3.30.559.10">
    <property type="entry name" value="Chloramphenicol acetyltransferase-like domain"/>
    <property type="match status" value="1"/>
</dbReference>
<dbReference type="PANTHER" id="PTHR31642:SF5">
    <property type="entry name" value="OS01G0104900 PROTEIN"/>
    <property type="match status" value="1"/>
</dbReference>
<accession>A0AAN9NTN1</accession>
<comment type="similarity">
    <text evidence="1">Belongs to the plant acyltransferase family.</text>
</comment>
<dbReference type="PANTHER" id="PTHR31642">
    <property type="entry name" value="TRICHOTHECENE 3-O-ACETYLTRANSFERASE"/>
    <property type="match status" value="1"/>
</dbReference>
<comment type="caution">
    <text evidence="2">The sequence shown here is derived from an EMBL/GenBank/DDBJ whole genome shotgun (WGS) entry which is preliminary data.</text>
</comment>
<dbReference type="InterPro" id="IPR050317">
    <property type="entry name" value="Plant_Fungal_Acyltransferase"/>
</dbReference>
<dbReference type="Proteomes" id="UP001374584">
    <property type="component" value="Unassembled WGS sequence"/>
</dbReference>
<organism evidence="2 3">
    <name type="scientific">Phaseolus coccineus</name>
    <name type="common">Scarlet runner bean</name>
    <name type="synonym">Phaseolus multiflorus</name>
    <dbReference type="NCBI Taxonomy" id="3886"/>
    <lineage>
        <taxon>Eukaryota</taxon>
        <taxon>Viridiplantae</taxon>
        <taxon>Streptophyta</taxon>
        <taxon>Embryophyta</taxon>
        <taxon>Tracheophyta</taxon>
        <taxon>Spermatophyta</taxon>
        <taxon>Magnoliopsida</taxon>
        <taxon>eudicotyledons</taxon>
        <taxon>Gunneridae</taxon>
        <taxon>Pentapetalae</taxon>
        <taxon>rosids</taxon>
        <taxon>fabids</taxon>
        <taxon>Fabales</taxon>
        <taxon>Fabaceae</taxon>
        <taxon>Papilionoideae</taxon>
        <taxon>50 kb inversion clade</taxon>
        <taxon>NPAAA clade</taxon>
        <taxon>indigoferoid/millettioid clade</taxon>
        <taxon>Phaseoleae</taxon>
        <taxon>Phaseolus</taxon>
    </lineage>
</organism>
<dbReference type="EMBL" id="JAYMYR010000002">
    <property type="protein sequence ID" value="KAK7376777.1"/>
    <property type="molecule type" value="Genomic_DNA"/>
</dbReference>
<gene>
    <name evidence="2" type="ORF">VNO80_02193</name>
</gene>